<evidence type="ECO:0008006" key="4">
    <source>
        <dbReference type="Google" id="ProtNLM"/>
    </source>
</evidence>
<proteinExistence type="predicted"/>
<reference evidence="2 3" key="1">
    <citation type="submission" date="2018-04" db="EMBL/GenBank/DDBJ databases">
        <title>Adhaeribacter sp. HMF7616 genome sequencing and assembly.</title>
        <authorList>
            <person name="Kang H."/>
            <person name="Kang J."/>
            <person name="Cha I."/>
            <person name="Kim H."/>
            <person name="Joh K."/>
        </authorList>
    </citation>
    <scope>NUCLEOTIDE SEQUENCE [LARGE SCALE GENOMIC DNA]</scope>
    <source>
        <strain evidence="2 3">HMF7616</strain>
    </source>
</reference>
<dbReference type="PANTHER" id="PTHR38446">
    <property type="entry name" value="BLL0914 PROTEIN"/>
    <property type="match status" value="1"/>
</dbReference>
<dbReference type="PANTHER" id="PTHR38446:SF1">
    <property type="entry name" value="BLL0914 PROTEIN"/>
    <property type="match status" value="1"/>
</dbReference>
<dbReference type="InterPro" id="IPR009732">
    <property type="entry name" value="DUF1304"/>
</dbReference>
<evidence type="ECO:0000313" key="2">
    <source>
        <dbReference type="EMBL" id="RDC62174.1"/>
    </source>
</evidence>
<keyword evidence="1" id="KW-0812">Transmembrane</keyword>
<keyword evidence="3" id="KW-1185">Reference proteome</keyword>
<feature type="transmembrane region" description="Helical" evidence="1">
    <location>
        <begin position="104"/>
        <end position="121"/>
    </location>
</feature>
<dbReference type="RefSeq" id="WP_115371648.1">
    <property type="nucleotide sequence ID" value="NZ_QASA01000001.1"/>
</dbReference>
<feature type="transmembrane region" description="Helical" evidence="1">
    <location>
        <begin position="55"/>
        <end position="72"/>
    </location>
</feature>
<name>A0A369QBU2_9BACT</name>
<keyword evidence="1" id="KW-1133">Transmembrane helix</keyword>
<keyword evidence="1" id="KW-0472">Membrane</keyword>
<feature type="transmembrane region" description="Helical" evidence="1">
    <location>
        <begin position="6"/>
        <end position="27"/>
    </location>
</feature>
<accession>A0A369QBU2</accession>
<sequence>MALLAKIMIGLIALEHVYILWMEMFAWETAGRKTFKGALPDDLFKKTKILAANQGLYNGFLAAGLIWTFFIADATWRVNVAVFFLVCVSVAGVYGAFSASRKIFWVQALPALIALLLLFLANF</sequence>
<dbReference type="OrthoDB" id="9803832at2"/>
<dbReference type="EMBL" id="QASA01000001">
    <property type="protein sequence ID" value="RDC62174.1"/>
    <property type="molecule type" value="Genomic_DNA"/>
</dbReference>
<dbReference type="AlphaFoldDB" id="A0A369QBU2"/>
<dbReference type="Proteomes" id="UP000253919">
    <property type="component" value="Unassembled WGS sequence"/>
</dbReference>
<evidence type="ECO:0000313" key="3">
    <source>
        <dbReference type="Proteomes" id="UP000253919"/>
    </source>
</evidence>
<organism evidence="2 3">
    <name type="scientific">Adhaeribacter pallidiroseus</name>
    <dbReference type="NCBI Taxonomy" id="2072847"/>
    <lineage>
        <taxon>Bacteria</taxon>
        <taxon>Pseudomonadati</taxon>
        <taxon>Bacteroidota</taxon>
        <taxon>Cytophagia</taxon>
        <taxon>Cytophagales</taxon>
        <taxon>Hymenobacteraceae</taxon>
        <taxon>Adhaeribacter</taxon>
    </lineage>
</organism>
<comment type="caution">
    <text evidence="2">The sequence shown here is derived from an EMBL/GenBank/DDBJ whole genome shotgun (WGS) entry which is preliminary data.</text>
</comment>
<gene>
    <name evidence="2" type="ORF">AHMF7616_00765</name>
</gene>
<protein>
    <recommendedName>
        <fullName evidence="4">DUF1304 domain-containing protein</fullName>
    </recommendedName>
</protein>
<feature type="transmembrane region" description="Helical" evidence="1">
    <location>
        <begin position="78"/>
        <end position="97"/>
    </location>
</feature>
<evidence type="ECO:0000256" key="1">
    <source>
        <dbReference type="SAM" id="Phobius"/>
    </source>
</evidence>
<dbReference type="Pfam" id="PF06993">
    <property type="entry name" value="DUF1304"/>
    <property type="match status" value="1"/>
</dbReference>